<dbReference type="SUPFAM" id="SSF52833">
    <property type="entry name" value="Thioredoxin-like"/>
    <property type="match status" value="1"/>
</dbReference>
<reference evidence="4" key="2">
    <citation type="submission" date="2021-08" db="EMBL/GenBank/DDBJ databases">
        <authorList>
            <person name="Dalcin Martins P."/>
        </authorList>
    </citation>
    <scope>NUCLEOTIDE SEQUENCE</scope>
    <source>
        <strain evidence="4">MAG_39</strain>
    </source>
</reference>
<sequence>MRRVGKGVLGAALLLSFVSSGHALDLGCGVNYFNGWCDGQKKEEGKEPSAVKESTPKGDKKKELDPYEWMPKDTPPVMADLFRSPTEENAEKALKWKEERMQRINEVAKLLQKRAAGTSAGNGQGNADASSGLAGQKAQRVLFNKAVYFFQEGCPACQKMTPLLAEVQGTGKIVAVGIGLSDSGAAQYLARHGVSVSAGGDPLKQLARNYKVPNTPALILLSPSGDIVRRYEGLLDRATIMSIFTEGNQ</sequence>
<name>A0A953JD81_9BACT</name>
<dbReference type="EMBL" id="JAIOIV010000098">
    <property type="protein sequence ID" value="MBZ0156950.1"/>
    <property type="molecule type" value="Genomic_DNA"/>
</dbReference>
<evidence type="ECO:0000259" key="3">
    <source>
        <dbReference type="Pfam" id="PF13905"/>
    </source>
</evidence>
<dbReference type="InterPro" id="IPR012336">
    <property type="entry name" value="Thioredoxin-like_fold"/>
</dbReference>
<evidence type="ECO:0000256" key="2">
    <source>
        <dbReference type="SAM" id="SignalP"/>
    </source>
</evidence>
<feature type="domain" description="Thioredoxin-like fold" evidence="3">
    <location>
        <begin position="146"/>
        <end position="227"/>
    </location>
</feature>
<dbReference type="AlphaFoldDB" id="A0A953JD81"/>
<dbReference type="Pfam" id="PF13905">
    <property type="entry name" value="Thioredoxin_8"/>
    <property type="match status" value="1"/>
</dbReference>
<feature type="compositionally biased region" description="Basic and acidic residues" evidence="1">
    <location>
        <begin position="42"/>
        <end position="65"/>
    </location>
</feature>
<gene>
    <name evidence="4" type="ORF">K8I29_12170</name>
</gene>
<dbReference type="InterPro" id="IPR036249">
    <property type="entry name" value="Thioredoxin-like_sf"/>
</dbReference>
<feature type="region of interest" description="Disordered" evidence="1">
    <location>
        <begin position="42"/>
        <end position="70"/>
    </location>
</feature>
<organism evidence="4 5">
    <name type="scientific">Candidatus Nitrobium versatile</name>
    <dbReference type="NCBI Taxonomy" id="2884831"/>
    <lineage>
        <taxon>Bacteria</taxon>
        <taxon>Pseudomonadati</taxon>
        <taxon>Nitrospirota</taxon>
        <taxon>Nitrospiria</taxon>
        <taxon>Nitrospirales</taxon>
        <taxon>Nitrospiraceae</taxon>
        <taxon>Candidatus Nitrobium</taxon>
    </lineage>
</organism>
<evidence type="ECO:0000313" key="5">
    <source>
        <dbReference type="Proteomes" id="UP000705867"/>
    </source>
</evidence>
<keyword evidence="2" id="KW-0732">Signal</keyword>
<dbReference type="Proteomes" id="UP000705867">
    <property type="component" value="Unassembled WGS sequence"/>
</dbReference>
<dbReference type="CDD" id="cd02966">
    <property type="entry name" value="TlpA_like_family"/>
    <property type="match status" value="1"/>
</dbReference>
<evidence type="ECO:0000313" key="4">
    <source>
        <dbReference type="EMBL" id="MBZ0156950.1"/>
    </source>
</evidence>
<accession>A0A953JD81</accession>
<feature type="chain" id="PRO_5037349895" evidence="2">
    <location>
        <begin position="24"/>
        <end position="249"/>
    </location>
</feature>
<evidence type="ECO:0000256" key="1">
    <source>
        <dbReference type="SAM" id="MobiDB-lite"/>
    </source>
</evidence>
<reference evidence="4" key="1">
    <citation type="journal article" date="2021" name="bioRxiv">
        <title>Unraveling nitrogen, sulfur and carbon metabolic pathways and microbial community transcriptional responses to substrate deprivation and toxicity stresses in a bioreactor mimicking anoxic brackish coastal sediment conditions.</title>
        <authorList>
            <person name="Martins P.D."/>
            <person name="Echeveste M.J."/>
            <person name="Arshad A."/>
            <person name="Kurth J."/>
            <person name="Ouboter H."/>
            <person name="Jetten M.S.M."/>
            <person name="Welte C.U."/>
        </authorList>
    </citation>
    <scope>NUCLEOTIDE SEQUENCE</scope>
    <source>
        <strain evidence="4">MAG_39</strain>
    </source>
</reference>
<dbReference type="Gene3D" id="3.40.30.10">
    <property type="entry name" value="Glutaredoxin"/>
    <property type="match status" value="1"/>
</dbReference>
<feature type="signal peptide" evidence="2">
    <location>
        <begin position="1"/>
        <end position="23"/>
    </location>
</feature>
<comment type="caution">
    <text evidence="4">The sequence shown here is derived from an EMBL/GenBank/DDBJ whole genome shotgun (WGS) entry which is preliminary data.</text>
</comment>
<proteinExistence type="predicted"/>
<protein>
    <submittedName>
        <fullName evidence="4">TlpA family protein disulfide reductase</fullName>
    </submittedName>
</protein>